<organism evidence="2 3">
    <name type="scientific">Rotaria magnacalcarata</name>
    <dbReference type="NCBI Taxonomy" id="392030"/>
    <lineage>
        <taxon>Eukaryota</taxon>
        <taxon>Metazoa</taxon>
        <taxon>Spiralia</taxon>
        <taxon>Gnathifera</taxon>
        <taxon>Rotifera</taxon>
        <taxon>Eurotatoria</taxon>
        <taxon>Bdelloidea</taxon>
        <taxon>Philodinida</taxon>
        <taxon>Philodinidae</taxon>
        <taxon>Rotaria</taxon>
    </lineage>
</organism>
<sequence>MVLVEDISSNTSSPTNENNDTSTASASAAAAAGSSSRTSAEAPPRRNVYSSPSLINVLMERKTDAVLLLSRL</sequence>
<evidence type="ECO:0000256" key="1">
    <source>
        <dbReference type="SAM" id="MobiDB-lite"/>
    </source>
</evidence>
<dbReference type="Proteomes" id="UP000676336">
    <property type="component" value="Unassembled WGS sequence"/>
</dbReference>
<protein>
    <submittedName>
        <fullName evidence="2">Uncharacterized protein</fullName>
    </submittedName>
</protein>
<dbReference type="AlphaFoldDB" id="A0A8S2Z7U7"/>
<feature type="region of interest" description="Disordered" evidence="1">
    <location>
        <begin position="1"/>
        <end position="51"/>
    </location>
</feature>
<reference evidence="2" key="1">
    <citation type="submission" date="2021-02" db="EMBL/GenBank/DDBJ databases">
        <authorList>
            <person name="Nowell W R."/>
        </authorList>
    </citation>
    <scope>NUCLEOTIDE SEQUENCE</scope>
</reference>
<feature type="compositionally biased region" description="Low complexity" evidence="1">
    <location>
        <begin position="8"/>
        <end position="42"/>
    </location>
</feature>
<name>A0A8S2Z7U7_9BILA</name>
<accession>A0A8S2Z7U7</accession>
<feature type="non-terminal residue" evidence="2">
    <location>
        <position position="1"/>
    </location>
</feature>
<evidence type="ECO:0000313" key="2">
    <source>
        <dbReference type="EMBL" id="CAF4609623.1"/>
    </source>
</evidence>
<gene>
    <name evidence="2" type="ORF">SMN809_LOCUS39420</name>
</gene>
<comment type="caution">
    <text evidence="2">The sequence shown here is derived from an EMBL/GenBank/DDBJ whole genome shotgun (WGS) entry which is preliminary data.</text>
</comment>
<proteinExistence type="predicted"/>
<feature type="non-terminal residue" evidence="2">
    <location>
        <position position="72"/>
    </location>
</feature>
<evidence type="ECO:0000313" key="3">
    <source>
        <dbReference type="Proteomes" id="UP000676336"/>
    </source>
</evidence>
<dbReference type="EMBL" id="CAJOBI010105791">
    <property type="protein sequence ID" value="CAF4609623.1"/>
    <property type="molecule type" value="Genomic_DNA"/>
</dbReference>